<keyword evidence="2 7" id="KW-0812">Transmembrane</keyword>
<dbReference type="InterPro" id="IPR049326">
    <property type="entry name" value="Rhodopsin_dom_fungi"/>
</dbReference>
<protein>
    <recommendedName>
        <fullName evidence="8">Rhodopsin domain-containing protein</fullName>
    </recommendedName>
</protein>
<dbReference type="Pfam" id="PF20684">
    <property type="entry name" value="Fung_rhodopsin"/>
    <property type="match status" value="1"/>
</dbReference>
<comment type="subcellular location">
    <subcellularLocation>
        <location evidence="1">Membrane</location>
        <topology evidence="1">Multi-pass membrane protein</topology>
    </subcellularLocation>
</comment>
<feature type="transmembrane region" description="Helical" evidence="7">
    <location>
        <begin position="25"/>
        <end position="45"/>
    </location>
</feature>
<dbReference type="OrthoDB" id="10017208at2759"/>
<dbReference type="GeneID" id="59282416"/>
<name>A0A8H6G5H2_9LECA</name>
<evidence type="ECO:0000313" key="9">
    <source>
        <dbReference type="EMBL" id="KAF6240945.1"/>
    </source>
</evidence>
<feature type="region of interest" description="Disordered" evidence="6">
    <location>
        <begin position="308"/>
        <end position="339"/>
    </location>
</feature>
<sequence length="369" mass="40523">MAQLSPTEIQYELEHIHQDRAPDIIASYAICLSLACIAVVLRFVARRTSRASLQADDLTVFIALLFATGQIIAGSFAVHLGAGKHVVLITDPAAYAKCVITVEMLYSISAALFKFSALLLYHRLFGSSKRFTVWLWVLAAVILCYSVAEVLFAVLQCHPIQKTWNMELPGFCLNAGLVATVLGVFNVAADFATVFMPLPLIWNLHMQRKWKIQLIGIFLLSAFVCACSIYRVTILNRLSLPDVTWANTEPAIWAAAENCIGIVSASLPTMRPIYNLIVRGHHCSSHERYCSRCEHSRISGRRSRLRFGTKWPGSASSSAGEGTRNARSSTSDIESANRSDSAVEMVLHAKGPVPALEGVVRITTTVEIS</sequence>
<keyword evidence="4 7" id="KW-0472">Membrane</keyword>
<reference evidence="9 10" key="1">
    <citation type="journal article" date="2020" name="Genomics">
        <title>Complete, high-quality genomes from long-read metagenomic sequencing of two wolf lichen thalli reveals enigmatic genome architecture.</title>
        <authorList>
            <person name="McKenzie S.K."/>
            <person name="Walston R.F."/>
            <person name="Allen J.L."/>
        </authorList>
    </citation>
    <scope>NUCLEOTIDE SEQUENCE [LARGE SCALE GENOMIC DNA]</scope>
    <source>
        <strain evidence="9">WasteWater2</strain>
    </source>
</reference>
<dbReference type="EMBL" id="JACCJC010000002">
    <property type="protein sequence ID" value="KAF6240945.1"/>
    <property type="molecule type" value="Genomic_DNA"/>
</dbReference>
<feature type="transmembrane region" description="Helical" evidence="7">
    <location>
        <begin position="133"/>
        <end position="155"/>
    </location>
</feature>
<proteinExistence type="inferred from homology"/>
<evidence type="ECO:0000256" key="4">
    <source>
        <dbReference type="ARBA" id="ARBA00023136"/>
    </source>
</evidence>
<evidence type="ECO:0000259" key="8">
    <source>
        <dbReference type="Pfam" id="PF20684"/>
    </source>
</evidence>
<feature type="transmembrane region" description="Helical" evidence="7">
    <location>
        <begin position="57"/>
        <end position="82"/>
    </location>
</feature>
<comment type="similarity">
    <text evidence="5">Belongs to the SAT4 family.</text>
</comment>
<dbReference type="RefSeq" id="XP_037170193.1">
    <property type="nucleotide sequence ID" value="XM_037302686.1"/>
</dbReference>
<feature type="transmembrane region" description="Helical" evidence="7">
    <location>
        <begin position="94"/>
        <end position="121"/>
    </location>
</feature>
<comment type="caution">
    <text evidence="9">The sequence shown here is derived from an EMBL/GenBank/DDBJ whole genome shotgun (WGS) entry which is preliminary data.</text>
</comment>
<evidence type="ECO:0000256" key="5">
    <source>
        <dbReference type="ARBA" id="ARBA00038359"/>
    </source>
</evidence>
<accession>A0A8H6G5H2</accession>
<dbReference type="InterPro" id="IPR052337">
    <property type="entry name" value="SAT4-like"/>
</dbReference>
<dbReference type="AlphaFoldDB" id="A0A8H6G5H2"/>
<evidence type="ECO:0000256" key="6">
    <source>
        <dbReference type="SAM" id="MobiDB-lite"/>
    </source>
</evidence>
<dbReference type="PANTHER" id="PTHR33048">
    <property type="entry name" value="PTH11-LIKE INTEGRAL MEMBRANE PROTEIN (AFU_ORTHOLOGUE AFUA_5G11245)"/>
    <property type="match status" value="1"/>
</dbReference>
<evidence type="ECO:0000256" key="3">
    <source>
        <dbReference type="ARBA" id="ARBA00022989"/>
    </source>
</evidence>
<evidence type="ECO:0000256" key="7">
    <source>
        <dbReference type="SAM" id="Phobius"/>
    </source>
</evidence>
<feature type="transmembrane region" description="Helical" evidence="7">
    <location>
        <begin position="214"/>
        <end position="232"/>
    </location>
</feature>
<keyword evidence="10" id="KW-1185">Reference proteome</keyword>
<feature type="domain" description="Rhodopsin" evidence="8">
    <location>
        <begin position="41"/>
        <end position="274"/>
    </location>
</feature>
<gene>
    <name evidence="9" type="ORF">HO173_000738</name>
</gene>
<evidence type="ECO:0000256" key="1">
    <source>
        <dbReference type="ARBA" id="ARBA00004141"/>
    </source>
</evidence>
<dbReference type="Proteomes" id="UP000578531">
    <property type="component" value="Unassembled WGS sequence"/>
</dbReference>
<evidence type="ECO:0000256" key="2">
    <source>
        <dbReference type="ARBA" id="ARBA00022692"/>
    </source>
</evidence>
<organism evidence="9 10">
    <name type="scientific">Letharia columbiana</name>
    <dbReference type="NCBI Taxonomy" id="112416"/>
    <lineage>
        <taxon>Eukaryota</taxon>
        <taxon>Fungi</taxon>
        <taxon>Dikarya</taxon>
        <taxon>Ascomycota</taxon>
        <taxon>Pezizomycotina</taxon>
        <taxon>Lecanoromycetes</taxon>
        <taxon>OSLEUM clade</taxon>
        <taxon>Lecanoromycetidae</taxon>
        <taxon>Lecanorales</taxon>
        <taxon>Lecanorineae</taxon>
        <taxon>Parmeliaceae</taxon>
        <taxon>Letharia</taxon>
    </lineage>
</organism>
<evidence type="ECO:0000313" key="10">
    <source>
        <dbReference type="Proteomes" id="UP000578531"/>
    </source>
</evidence>
<keyword evidence="3 7" id="KW-1133">Transmembrane helix</keyword>
<feature type="compositionally biased region" description="Polar residues" evidence="6">
    <location>
        <begin position="314"/>
        <end position="339"/>
    </location>
</feature>
<feature type="transmembrane region" description="Helical" evidence="7">
    <location>
        <begin position="175"/>
        <end position="202"/>
    </location>
</feature>
<dbReference type="GO" id="GO:0016020">
    <property type="term" value="C:membrane"/>
    <property type="evidence" value="ECO:0007669"/>
    <property type="project" value="UniProtKB-SubCell"/>
</dbReference>
<dbReference type="PANTHER" id="PTHR33048:SF47">
    <property type="entry name" value="INTEGRAL MEMBRANE PROTEIN-RELATED"/>
    <property type="match status" value="1"/>
</dbReference>